<feature type="transmembrane region" description="Helical" evidence="6">
    <location>
        <begin position="113"/>
        <end position="135"/>
    </location>
</feature>
<name>A0ABQ6WP70_9EURO</name>
<feature type="domain" description="Major facilitator superfamily (MFS) profile" evidence="7">
    <location>
        <begin position="75"/>
        <end position="521"/>
    </location>
</feature>
<dbReference type="PANTHER" id="PTHR23511:SF4">
    <property type="entry name" value="MAJOR FACILITATOR SUPERFAMILY (MFS) PROFILE DOMAIN-CONTAINING PROTEIN"/>
    <property type="match status" value="1"/>
</dbReference>
<feature type="transmembrane region" description="Helical" evidence="6">
    <location>
        <begin position="197"/>
        <end position="220"/>
    </location>
</feature>
<evidence type="ECO:0000256" key="3">
    <source>
        <dbReference type="ARBA" id="ARBA00022692"/>
    </source>
</evidence>
<dbReference type="SUPFAM" id="SSF103473">
    <property type="entry name" value="MFS general substrate transporter"/>
    <property type="match status" value="1"/>
</dbReference>
<evidence type="ECO:0000256" key="4">
    <source>
        <dbReference type="ARBA" id="ARBA00022989"/>
    </source>
</evidence>
<dbReference type="PANTHER" id="PTHR23511">
    <property type="entry name" value="SYNAPTIC VESICLE GLYCOPROTEIN 2"/>
    <property type="match status" value="1"/>
</dbReference>
<evidence type="ECO:0000259" key="7">
    <source>
        <dbReference type="PROSITE" id="PS50850"/>
    </source>
</evidence>
<evidence type="ECO:0000256" key="5">
    <source>
        <dbReference type="ARBA" id="ARBA00023136"/>
    </source>
</evidence>
<organism evidence="8 9">
    <name type="scientific">Aspergillus pseudocaelatus</name>
    <dbReference type="NCBI Taxonomy" id="1825620"/>
    <lineage>
        <taxon>Eukaryota</taxon>
        <taxon>Fungi</taxon>
        <taxon>Dikarya</taxon>
        <taxon>Ascomycota</taxon>
        <taxon>Pezizomycotina</taxon>
        <taxon>Eurotiomycetes</taxon>
        <taxon>Eurotiomycetidae</taxon>
        <taxon>Eurotiales</taxon>
        <taxon>Aspergillaceae</taxon>
        <taxon>Aspergillus</taxon>
        <taxon>Aspergillus subgen. Circumdati</taxon>
    </lineage>
</organism>
<accession>A0ABQ6WP70</accession>
<feature type="transmembrane region" description="Helical" evidence="6">
    <location>
        <begin position="339"/>
        <end position="363"/>
    </location>
</feature>
<dbReference type="Proteomes" id="UP000325395">
    <property type="component" value="Unassembled WGS sequence"/>
</dbReference>
<dbReference type="EMBL" id="ML735722">
    <property type="protein sequence ID" value="KAE8418924.1"/>
    <property type="molecule type" value="Genomic_DNA"/>
</dbReference>
<gene>
    <name evidence="8" type="ORF">BDV36DRAFT_294771</name>
</gene>
<keyword evidence="4 6" id="KW-1133">Transmembrane helix</keyword>
<sequence>MSEDATLSQMDTEKKSEEIITRKPSLAEGTVTSHQGANPPDFNQLAINHAIEAIGMGRYQWQLMVSCGFGFIADQASFSHNSAIHFLIDSQMLLVSISLVMPQASKEFGPRYATLLSATQYAGLGAGAVIFGLIADFTGRRLAWQTSIFGVSVFTAICAASPNWAALNIFVVLAAFFGGGNLAIDLTVLAESLPRKWAFLLTSLACLWGLGNAITGLIAWPLVVNFCCPAGATPETCTKANNMGWRYLYIILGGLCLVMSVLRTFALGMSESPKWLVSRGELNEAVASINTISKVNKSTYVMMVNQLRPHEQEDSKSAIKKAASMVGALFHGSKQIRSMICLILLWLLIGIAYPVYTVFLPYYLEAHGATLGDGSTYQTYRDWSISSVVGIWGPILSAFLVQVPFLGRRRSMTLTACACAAFAGAFTTVKNESQNLAFSSMINFWLNALYGIIYGYTPEVMPDAYRGIGCGLTLACGRIASLSAPFIATFGDVTTSVPIWVCCAFFVVIGVVSLVLPFEPGDS</sequence>
<dbReference type="InterPro" id="IPR036259">
    <property type="entry name" value="MFS_trans_sf"/>
</dbReference>
<comment type="subcellular location">
    <subcellularLocation>
        <location evidence="1">Membrane</location>
        <topology evidence="1">Multi-pass membrane protein</topology>
    </subcellularLocation>
</comment>
<feature type="transmembrane region" description="Helical" evidence="6">
    <location>
        <begin position="497"/>
        <end position="518"/>
    </location>
</feature>
<evidence type="ECO:0000256" key="6">
    <source>
        <dbReference type="SAM" id="Phobius"/>
    </source>
</evidence>
<evidence type="ECO:0000256" key="2">
    <source>
        <dbReference type="ARBA" id="ARBA00022448"/>
    </source>
</evidence>
<evidence type="ECO:0000256" key="1">
    <source>
        <dbReference type="ARBA" id="ARBA00004141"/>
    </source>
</evidence>
<feature type="transmembrane region" description="Helical" evidence="6">
    <location>
        <begin position="468"/>
        <end position="491"/>
    </location>
</feature>
<feature type="transmembrane region" description="Helical" evidence="6">
    <location>
        <begin position="383"/>
        <end position="401"/>
    </location>
</feature>
<reference evidence="8 9" key="1">
    <citation type="submission" date="2019-04" db="EMBL/GenBank/DDBJ databases">
        <authorList>
            <consortium name="DOE Joint Genome Institute"/>
            <person name="Mondo S."/>
            <person name="Kjaerbolling I."/>
            <person name="Vesth T."/>
            <person name="Frisvad J.C."/>
            <person name="Nybo J.L."/>
            <person name="Theobald S."/>
            <person name="Kildgaard S."/>
            <person name="Isbrandt T."/>
            <person name="Kuo A."/>
            <person name="Sato A."/>
            <person name="Lyhne E.K."/>
            <person name="Kogle M.E."/>
            <person name="Wiebenga A."/>
            <person name="Kun R.S."/>
            <person name="Lubbers R.J."/>
            <person name="Makela M.R."/>
            <person name="Barry K."/>
            <person name="Chovatia M."/>
            <person name="Clum A."/>
            <person name="Daum C."/>
            <person name="Haridas S."/>
            <person name="He G."/>
            <person name="LaButti K."/>
            <person name="Lipzen A."/>
            <person name="Riley R."/>
            <person name="Salamov A."/>
            <person name="Simmons B.A."/>
            <person name="Magnuson J.K."/>
            <person name="Henrissat B."/>
            <person name="Mortensen U.H."/>
            <person name="Larsen T.O."/>
            <person name="Devries R.P."/>
            <person name="Grigoriev I.V."/>
            <person name="Machida M."/>
            <person name="Baker S.E."/>
            <person name="Andersen M.R."/>
            <person name="Cantor M.N."/>
            <person name="Hua S.X."/>
        </authorList>
    </citation>
    <scope>NUCLEOTIDE SEQUENCE [LARGE SCALE GENOMIC DNA]</scope>
    <source>
        <strain evidence="8 9">CBS 117616</strain>
    </source>
</reference>
<proteinExistence type="predicted"/>
<keyword evidence="5 6" id="KW-0472">Membrane</keyword>
<dbReference type="InterPro" id="IPR020846">
    <property type="entry name" value="MFS_dom"/>
</dbReference>
<protein>
    <submittedName>
        <fullName evidence="8">Major facilitator superfamily domain-containing protein</fullName>
    </submittedName>
</protein>
<feature type="transmembrane region" description="Helical" evidence="6">
    <location>
        <begin position="247"/>
        <end position="266"/>
    </location>
</feature>
<feature type="transmembrane region" description="Helical" evidence="6">
    <location>
        <begin position="168"/>
        <end position="190"/>
    </location>
</feature>
<dbReference type="Pfam" id="PF07690">
    <property type="entry name" value="MFS_1"/>
    <property type="match status" value="1"/>
</dbReference>
<evidence type="ECO:0000313" key="9">
    <source>
        <dbReference type="Proteomes" id="UP000325395"/>
    </source>
</evidence>
<feature type="transmembrane region" description="Helical" evidence="6">
    <location>
        <begin position="436"/>
        <end position="456"/>
    </location>
</feature>
<keyword evidence="2" id="KW-0813">Transport</keyword>
<feature type="transmembrane region" description="Helical" evidence="6">
    <location>
        <begin position="142"/>
        <end position="162"/>
    </location>
</feature>
<dbReference type="PROSITE" id="PS50850">
    <property type="entry name" value="MFS"/>
    <property type="match status" value="1"/>
</dbReference>
<dbReference type="Gene3D" id="1.20.1250.20">
    <property type="entry name" value="MFS general substrate transporter like domains"/>
    <property type="match status" value="1"/>
</dbReference>
<evidence type="ECO:0000313" key="8">
    <source>
        <dbReference type="EMBL" id="KAE8418924.1"/>
    </source>
</evidence>
<keyword evidence="9" id="KW-1185">Reference proteome</keyword>
<keyword evidence="3 6" id="KW-0812">Transmembrane</keyword>
<dbReference type="InterPro" id="IPR011701">
    <property type="entry name" value="MFS"/>
</dbReference>